<dbReference type="Proteomes" id="UP001165492">
    <property type="component" value="Unassembled WGS sequence"/>
</dbReference>
<dbReference type="Pfam" id="PF00395">
    <property type="entry name" value="SLH"/>
    <property type="match status" value="1"/>
</dbReference>
<name>A0ABS8HN59_9FIRM</name>
<dbReference type="PANTHER" id="PTHR43308">
    <property type="entry name" value="OUTER MEMBRANE PROTEIN ALPHA-RELATED"/>
    <property type="match status" value="1"/>
</dbReference>
<reference evidence="3" key="1">
    <citation type="submission" date="2021-11" db="EMBL/GenBank/DDBJ databases">
        <title>Description of a new species Pelosinus isolated from the bottom sediments of Lake Baikal.</title>
        <authorList>
            <person name="Zakharyuk A."/>
        </authorList>
    </citation>
    <scope>NUCLEOTIDE SEQUENCE</scope>
    <source>
        <strain evidence="3">Bkl1</strain>
    </source>
</reference>
<comment type="caution">
    <text evidence="3">The sequence shown here is derived from an EMBL/GenBank/DDBJ whole genome shotgun (WGS) entry which is preliminary data.</text>
</comment>
<proteinExistence type="predicted"/>
<sequence>MNKKLVASLAAAMVLGLVGTSFAANPFADVPTKHWSYDAVSKLADAGIVEGNSDGTFKGDKTITRYEMAQIVARAILKEDKANKEQKVLIEKLAAEYKAELDNLGVRVDTLETKAEKFTINPSTLRLRFDTHKDDGASKTTDQHVNLDLFFGYKVNDNWSIQGESEYQRGLSKSTLNTSLTDQFEQLYVTGPVGCATVKAGRFSLYSPYGLMYDDKLTGVEAKFGKVVKITLDAGKSNTVEEAKNIFSGSLEISGNNAADITAVTVEAPLSPVTNAKVAYYRYANGTDNNNGYIIADGTKFNYYTVSLDTKFAKDFTLVGAYSKSDADSAESNKSYLAKVTYKMANYSVPGSYNVFAFYRHSPSAAQFSNTDDWVNDVKGFRVGTNYVLDKNIGLTAWYSDGKYIATGEKTKWYRAEFDFKF</sequence>
<dbReference type="RefSeq" id="WP_229534061.1">
    <property type="nucleotide sequence ID" value="NZ_JAJHJB010000004.1"/>
</dbReference>
<dbReference type="SUPFAM" id="SSF56935">
    <property type="entry name" value="Porins"/>
    <property type="match status" value="1"/>
</dbReference>
<dbReference type="InterPro" id="IPR001119">
    <property type="entry name" value="SLH_dom"/>
</dbReference>
<organism evidence="3 4">
    <name type="scientific">Pelosinus baikalensis</name>
    <dbReference type="NCBI Taxonomy" id="2892015"/>
    <lineage>
        <taxon>Bacteria</taxon>
        <taxon>Bacillati</taxon>
        <taxon>Bacillota</taxon>
        <taxon>Negativicutes</taxon>
        <taxon>Selenomonadales</taxon>
        <taxon>Sporomusaceae</taxon>
        <taxon>Pelosinus</taxon>
    </lineage>
</organism>
<feature type="signal peptide" evidence="1">
    <location>
        <begin position="1"/>
        <end position="23"/>
    </location>
</feature>
<feature type="domain" description="SLH" evidence="2">
    <location>
        <begin position="23"/>
        <end position="86"/>
    </location>
</feature>
<evidence type="ECO:0000259" key="2">
    <source>
        <dbReference type="PROSITE" id="PS51272"/>
    </source>
</evidence>
<protein>
    <submittedName>
        <fullName evidence="3">S-layer homology domain-containing protein</fullName>
    </submittedName>
</protein>
<keyword evidence="1" id="KW-0732">Signal</keyword>
<evidence type="ECO:0000313" key="3">
    <source>
        <dbReference type="EMBL" id="MCC5464626.1"/>
    </source>
</evidence>
<feature type="chain" id="PRO_5045802477" evidence="1">
    <location>
        <begin position="24"/>
        <end position="422"/>
    </location>
</feature>
<keyword evidence="4" id="KW-1185">Reference proteome</keyword>
<dbReference type="EMBL" id="JAJHJB010000004">
    <property type="protein sequence ID" value="MCC5464626.1"/>
    <property type="molecule type" value="Genomic_DNA"/>
</dbReference>
<evidence type="ECO:0000313" key="4">
    <source>
        <dbReference type="Proteomes" id="UP001165492"/>
    </source>
</evidence>
<accession>A0ABS8HN59</accession>
<evidence type="ECO:0000256" key="1">
    <source>
        <dbReference type="SAM" id="SignalP"/>
    </source>
</evidence>
<dbReference type="PROSITE" id="PS51272">
    <property type="entry name" value="SLH"/>
    <property type="match status" value="1"/>
</dbReference>
<dbReference type="InterPro" id="IPR051465">
    <property type="entry name" value="Cell_Envelope_Struct_Comp"/>
</dbReference>
<dbReference type="PANTHER" id="PTHR43308:SF1">
    <property type="entry name" value="OUTER MEMBRANE PROTEIN ALPHA"/>
    <property type="match status" value="1"/>
</dbReference>
<gene>
    <name evidence="3" type="ORF">LMF89_04505</name>
</gene>